<dbReference type="InterPro" id="IPR001296">
    <property type="entry name" value="Glyco_trans_1"/>
</dbReference>
<evidence type="ECO:0000259" key="1">
    <source>
        <dbReference type="Pfam" id="PF00534"/>
    </source>
</evidence>
<accession>A0ABP1C5M9</accession>
<protein>
    <recommendedName>
        <fullName evidence="5">Glycosyltransferase family 1 protein</fullName>
    </recommendedName>
</protein>
<dbReference type="SUPFAM" id="SSF53756">
    <property type="entry name" value="UDP-Glycosyltransferase/glycogen phosphorylase"/>
    <property type="match status" value="1"/>
</dbReference>
<dbReference type="EMBL" id="OZ026884">
    <property type="protein sequence ID" value="CAL1239506.1"/>
    <property type="molecule type" value="Genomic_DNA"/>
</dbReference>
<dbReference type="Proteomes" id="UP001497493">
    <property type="component" value="Chromosome"/>
</dbReference>
<dbReference type="PANTHER" id="PTHR45947:SF3">
    <property type="entry name" value="SULFOQUINOVOSYL TRANSFERASE SQD2"/>
    <property type="match status" value="1"/>
</dbReference>
<dbReference type="InterPro" id="IPR028098">
    <property type="entry name" value="Glyco_trans_4-like_N"/>
</dbReference>
<proteinExistence type="predicted"/>
<dbReference type="RefSeq" id="WP_348759051.1">
    <property type="nucleotide sequence ID" value="NZ_OZ026884.1"/>
</dbReference>
<reference evidence="3 4" key="1">
    <citation type="submission" date="2024-04" db="EMBL/GenBank/DDBJ databases">
        <authorList>
            <person name="Cremers G."/>
        </authorList>
    </citation>
    <scope>NUCLEOTIDE SEQUENCE [LARGE SCALE GENOMIC DNA]</scope>
    <source>
        <strain evidence="3">MeCH1-AG</strain>
    </source>
</reference>
<name>A0ABP1C5M9_9GAMM</name>
<dbReference type="Gene3D" id="3.40.50.2000">
    <property type="entry name" value="Glycogen Phosphorylase B"/>
    <property type="match status" value="2"/>
</dbReference>
<dbReference type="InterPro" id="IPR050194">
    <property type="entry name" value="Glycosyltransferase_grp1"/>
</dbReference>
<organism evidence="3 4">
    <name type="scientific">Candidatus Methylocalor cossyra</name>
    <dbReference type="NCBI Taxonomy" id="3108543"/>
    <lineage>
        <taxon>Bacteria</taxon>
        <taxon>Pseudomonadati</taxon>
        <taxon>Pseudomonadota</taxon>
        <taxon>Gammaproteobacteria</taxon>
        <taxon>Methylococcales</taxon>
        <taxon>Methylococcaceae</taxon>
        <taxon>Candidatus Methylocalor</taxon>
    </lineage>
</organism>
<dbReference type="Pfam" id="PF00534">
    <property type="entry name" value="Glycos_transf_1"/>
    <property type="match status" value="1"/>
</dbReference>
<feature type="domain" description="Glycosyltransferase subfamily 4-like N-terminal" evidence="2">
    <location>
        <begin position="19"/>
        <end position="203"/>
    </location>
</feature>
<dbReference type="CDD" id="cd03801">
    <property type="entry name" value="GT4_PimA-like"/>
    <property type="match status" value="1"/>
</dbReference>
<keyword evidence="4" id="KW-1185">Reference proteome</keyword>
<evidence type="ECO:0000259" key="2">
    <source>
        <dbReference type="Pfam" id="PF13439"/>
    </source>
</evidence>
<sequence length="416" mass="46488">MASPQPPKRILYVENGIGYGGAVICLRHLARNLDRRKFVGRIVTGRTGPEYMAIGTDSEWRWIPDRHIDVVELRRRLERWRWLHKIPGLPAVAGQIIARLDDLANFLPFLFGLWREIRAFKPDIIHANNEPLCNRAAILLGRAMGIPTISHVRGPQSGSRLMSPLYRLPDYFIPVSRWIDREIASIGVPPSKRTVVYDGIELDKLDRNADGREFRARFDIPEQAFTVGLVGLLIPWKGQRLFLEAALRLRQAIPHLKMLIVGGTPEDCQGYAAELRDMVRSRGLADIVVFTGHVTDMSAVYNALDVVVSASLKPEPLGTMVIETMAMGRPLVAPAHGGGAEMNVHGETALLFKPGDVDDLTRCILEFYHSPELRRKLGSAATEKAFKTFDIATHVAKTEAIYRQVLAAYGKPLAQE</sequence>
<evidence type="ECO:0008006" key="5">
    <source>
        <dbReference type="Google" id="ProtNLM"/>
    </source>
</evidence>
<evidence type="ECO:0000313" key="3">
    <source>
        <dbReference type="EMBL" id="CAL1239506.1"/>
    </source>
</evidence>
<dbReference type="PANTHER" id="PTHR45947">
    <property type="entry name" value="SULFOQUINOVOSYL TRANSFERASE SQD2"/>
    <property type="match status" value="1"/>
</dbReference>
<feature type="domain" description="Glycosyl transferase family 1" evidence="1">
    <location>
        <begin position="213"/>
        <end position="383"/>
    </location>
</feature>
<dbReference type="Pfam" id="PF13439">
    <property type="entry name" value="Glyco_transf_4"/>
    <property type="match status" value="1"/>
</dbReference>
<evidence type="ECO:0000313" key="4">
    <source>
        <dbReference type="Proteomes" id="UP001497493"/>
    </source>
</evidence>
<gene>
    <name evidence="3" type="ORF">MECH1_V1_0730</name>
</gene>